<feature type="region of interest" description="Disordered" evidence="1">
    <location>
        <begin position="47"/>
        <end position="68"/>
    </location>
</feature>
<protein>
    <submittedName>
        <fullName evidence="2">Uncharacterized protein</fullName>
    </submittedName>
</protein>
<evidence type="ECO:0000313" key="2">
    <source>
        <dbReference type="EMBL" id="NJR77672.1"/>
    </source>
</evidence>
<proteinExistence type="predicted"/>
<comment type="caution">
    <text evidence="2">The sequence shown here is derived from an EMBL/GenBank/DDBJ whole genome shotgun (WGS) entry which is preliminary data.</text>
</comment>
<sequence length="68" mass="7268">MRPGLFVGKQARVLGGIALAAWTGGTRPPADLAVPGHPALIDKVRPGVPAYRSRPSRRGRRCRRGRVG</sequence>
<gene>
    <name evidence="2" type="ORF">HBH26_03455</name>
</gene>
<organism evidence="2 3">
    <name type="scientific">Sphingomonas corticis</name>
    <dbReference type="NCBI Taxonomy" id="2722791"/>
    <lineage>
        <taxon>Bacteria</taxon>
        <taxon>Pseudomonadati</taxon>
        <taxon>Pseudomonadota</taxon>
        <taxon>Alphaproteobacteria</taxon>
        <taxon>Sphingomonadales</taxon>
        <taxon>Sphingomonadaceae</taxon>
        <taxon>Sphingomonas</taxon>
    </lineage>
</organism>
<dbReference type="EMBL" id="JAAVJH010000002">
    <property type="protein sequence ID" value="NJR77672.1"/>
    <property type="molecule type" value="Genomic_DNA"/>
</dbReference>
<accession>A0ABX1CPK9</accession>
<keyword evidence="3" id="KW-1185">Reference proteome</keyword>
<name>A0ABX1CPK9_9SPHN</name>
<evidence type="ECO:0000313" key="3">
    <source>
        <dbReference type="Proteomes" id="UP000732399"/>
    </source>
</evidence>
<dbReference type="RefSeq" id="WP_168133207.1">
    <property type="nucleotide sequence ID" value="NZ_JAAVJH010000002.1"/>
</dbReference>
<dbReference type="Proteomes" id="UP000732399">
    <property type="component" value="Unassembled WGS sequence"/>
</dbReference>
<evidence type="ECO:0000256" key="1">
    <source>
        <dbReference type="SAM" id="MobiDB-lite"/>
    </source>
</evidence>
<feature type="compositionally biased region" description="Basic residues" evidence="1">
    <location>
        <begin position="54"/>
        <end position="68"/>
    </location>
</feature>
<reference evidence="2 3" key="1">
    <citation type="submission" date="2020-03" db="EMBL/GenBank/DDBJ databases">
        <authorList>
            <person name="Wang L."/>
            <person name="He N."/>
            <person name="Li Y."/>
            <person name="Fang Y."/>
            <person name="Zhang F."/>
        </authorList>
    </citation>
    <scope>NUCLEOTIDE SEQUENCE [LARGE SCALE GENOMIC DNA]</scope>
    <source>
        <strain evidence="2 3">36D10-4-7</strain>
    </source>
</reference>